<reference evidence="4 5" key="1">
    <citation type="submission" date="2019-08" db="EMBL/GenBank/DDBJ databases">
        <title>Genome of Psychroserpens burtonensis ACAM 167.</title>
        <authorList>
            <person name="Bowman J.P."/>
        </authorList>
    </citation>
    <scope>NUCLEOTIDE SEQUENCE [LARGE SCALE GENOMIC DNA]</scope>
    <source>
        <strain evidence="4 5">ACAM 167</strain>
    </source>
</reference>
<feature type="signal peptide" evidence="2">
    <location>
        <begin position="1"/>
        <end position="19"/>
    </location>
</feature>
<dbReference type="NCBIfam" id="NF038133">
    <property type="entry name" value="choice_anch_L"/>
    <property type="match status" value="1"/>
</dbReference>
<proteinExistence type="predicted"/>
<dbReference type="SUPFAM" id="SSF49265">
    <property type="entry name" value="Fibronectin type III"/>
    <property type="match status" value="2"/>
</dbReference>
<dbReference type="Pfam" id="PF13585">
    <property type="entry name" value="CHU_C"/>
    <property type="match status" value="1"/>
</dbReference>
<organism evidence="4 5">
    <name type="scientific">Psychroserpens burtonensis</name>
    <dbReference type="NCBI Taxonomy" id="49278"/>
    <lineage>
        <taxon>Bacteria</taxon>
        <taxon>Pseudomonadati</taxon>
        <taxon>Bacteroidota</taxon>
        <taxon>Flavobacteriia</taxon>
        <taxon>Flavobacteriales</taxon>
        <taxon>Flavobacteriaceae</taxon>
        <taxon>Psychroserpens</taxon>
    </lineage>
</organism>
<evidence type="ECO:0000256" key="1">
    <source>
        <dbReference type="ARBA" id="ARBA00022737"/>
    </source>
</evidence>
<dbReference type="CDD" id="cd00063">
    <property type="entry name" value="FN3"/>
    <property type="match status" value="3"/>
</dbReference>
<dbReference type="Gene3D" id="2.60.120.260">
    <property type="entry name" value="Galactose-binding domain-like"/>
    <property type="match status" value="1"/>
</dbReference>
<dbReference type="InterPro" id="IPR050991">
    <property type="entry name" value="ECM_Regulatory_Proteins"/>
</dbReference>
<keyword evidence="2" id="KW-0732">Signal</keyword>
<dbReference type="PROSITE" id="PS50853">
    <property type="entry name" value="FN3"/>
    <property type="match status" value="3"/>
</dbReference>
<dbReference type="InterPro" id="IPR003961">
    <property type="entry name" value="FN3_dom"/>
</dbReference>
<gene>
    <name evidence="4" type="ORF">ES692_06415</name>
</gene>
<feature type="domain" description="Fibronectin type-III" evidence="3">
    <location>
        <begin position="481"/>
        <end position="570"/>
    </location>
</feature>
<dbReference type="EMBL" id="VOSB01000008">
    <property type="protein sequence ID" value="TXE18279.1"/>
    <property type="molecule type" value="Genomic_DNA"/>
</dbReference>
<protein>
    <submittedName>
        <fullName evidence="4">T9SS type B sorting domain-containing protein</fullName>
    </submittedName>
</protein>
<dbReference type="STRING" id="1123037.GCA_000425305_02073"/>
<dbReference type="InterPro" id="IPR026341">
    <property type="entry name" value="T9SS_type_B"/>
</dbReference>
<dbReference type="PANTHER" id="PTHR46708">
    <property type="entry name" value="TENASCIN"/>
    <property type="match status" value="1"/>
</dbReference>
<dbReference type="Gene3D" id="2.60.40.10">
    <property type="entry name" value="Immunoglobulins"/>
    <property type="match status" value="3"/>
</dbReference>
<dbReference type="PANTHER" id="PTHR46708:SF2">
    <property type="entry name" value="FIBRONECTIN TYPE-III DOMAIN-CONTAINING PROTEIN"/>
    <property type="match status" value="1"/>
</dbReference>
<evidence type="ECO:0000256" key="2">
    <source>
        <dbReference type="SAM" id="SignalP"/>
    </source>
</evidence>
<evidence type="ECO:0000259" key="3">
    <source>
        <dbReference type="PROSITE" id="PS50853"/>
    </source>
</evidence>
<evidence type="ECO:0000313" key="4">
    <source>
        <dbReference type="EMBL" id="TXE18279.1"/>
    </source>
</evidence>
<dbReference type="Pfam" id="PF00041">
    <property type="entry name" value="fn3"/>
    <property type="match status" value="2"/>
</dbReference>
<accession>A0A5C7B8E2</accession>
<sequence length="1870" mass="198720">MKKIILIMAFIFTCSLVDAQITSYPYSEDFESGDGGWIVDNTDGGSWALGAPAATLINSADSGTNAWVTNLTGNYNANDGGLVTSPLFDLSVLNAPSIQMSIWWNSEFSWDGMVLQSSIDDGASWQNVGAFGDPNNWYNDNSINGNPGGQQEGWSGRGTTSSAGWVVARHALTGLGGESNVVLRVAFGSDGSVQDEGFAFDTISIFDVNCPEPFGISVDNITATTVDISWIAGGSEMDWEILVQPIGIGLPTGTGTATNNNPYTANGLTPVTEYEVYLRSDCDADGFSSWSGPVNFQSGCSVFTPEYVENFETIIPDCWDEAGNGDATTGPTGLGAGDWNPDGFLNNGFNGAYKINLWQAAKSDWILSPQFDLTGVPFQLDFDFGIMQFGSSTTAGTLGSDDTVQLLISTDNGATWVNLVTFDNTSAVPATGTQVVFELTAYAGQIVQFGILGSEGTVDDAEDNDVFVDNFRVRAIPTCPEPTGLAVDSITAFTADISWTAGGAEMDWEIAVQPVGTGLPAGPGTATQDNPYTATTLTPVTNYEVWVRSDCVASGLSSWVGPINFQTGCDIFIPDYLEDFTTIIPDCWDEAGNGDATTGPAGLGAGDWNPDGFLNNGFNGAYKINLWQAAKSDWILSPQFDLTGGPFQVDFDFGIMQFGSSTTAGTLGSDDTVQLLISTDNGATWVNLVTFDNTSAVPATGTQVVFDLTAYAGQIVQFGILGSEGTVDDTADNDVFVDNFRVRAIPDCLEPTGLLVSNVSGTTVDVTWNAGAGETSWEYIVIPAGTGPPTGSGTVTTTTSVAVTGLEFSTDYEVWVRANCDANGFSTWVGPGEFTTTIESDFTVDCGSGPVTGFLCYENNDSIILTYTSSDGSLLNLTINQGEIEGAPFDFLLITDGDGTVLYNDEGDNGDISGLTFQSITDTITIQVLSDGSVSCDSGSFTDGIDFTVACATCINPAATYQIIDDCANGDQFLVDVNVTSLGDATSLTISNNMDANTISATAIGVYQVGPFPFATDVVITLSNNQDVNCVINSSAIRLEACPPVNDNPCNATVAVVNADDSCDVFTSGTLLEATDSGIVDGTCGGDPDDDVWFEFTALNEFQIIQLTNIDGGGFFQNLDHALYEGACDTPIELYCSDADASLTTSLTVGNTYFVRVFSAGSEGVDYTFDLCIRPGSGNVSVDQTTYTVEELVTDILINSPCAQITNITSSTGSDFGDVNGIGYFSSDEGSFPFEEGILLTSGNAALAGGPNFNAMSDGGFAWAGDLELDAAVGINSNNASIIEFDFVPLTDEISFDFLMASEEYNGSTGGTFECTFSDAFAFLLTDEFGVTTNLAVLPGTTTPILVTNIHPENPGCPAINEEFFGGYIPPNLPPISFDGRTTVFTASAPVNIGSTYSIKLVIADASDTALDSGVFLKAGSFDIGEVELGVDITVDAGTAVCIGEEIILETQAPSVAHVWFKDGFQIPGETTNTLLVTEDGTYTTQIIFSPSCIIEDEIIIEFLQLPIANMPADIVECSTTGFAIFDLNVNNDEVLAGQSPVDFTLTYHETEDDANNDANPLALTYSNVSDPQIIYARVENNVTGCFNTTTFSLLTSQPSFAAASVEIIGCDNDNDGVAEFDLEAHDVLVLDGLDASQFIVTYYATQADADLGISPLMSLYDSSGETIYVRLESIDYIDCFVTNSFNLVLGTKPETTFTEDFDYEVCPGATVPIILEATPVNYDTTQVSISWFYAFDASATPELITGENGLTLPVLEGGIYTIEISFNDTGCTSSQSQEVIQLESCFIPQGISPNGDGLNDSFDLSNFRVTRLEIFNRYGSSVYQKNNYVDEWFGQSDKGDELPVGTYFYSVEFEDKESETGWVYIQREN</sequence>
<dbReference type="InterPro" id="IPR013783">
    <property type="entry name" value="Ig-like_fold"/>
</dbReference>
<dbReference type="SMART" id="SM00060">
    <property type="entry name" value="FN3"/>
    <property type="match status" value="3"/>
</dbReference>
<dbReference type="RefSeq" id="WP_147231405.1">
    <property type="nucleotide sequence ID" value="NZ_VOSB01000008.1"/>
</dbReference>
<feature type="domain" description="Fibronectin type-III" evidence="3">
    <location>
        <begin position="750"/>
        <end position="840"/>
    </location>
</feature>
<evidence type="ECO:0000313" key="5">
    <source>
        <dbReference type="Proteomes" id="UP000321938"/>
    </source>
</evidence>
<keyword evidence="1" id="KW-0677">Repeat</keyword>
<dbReference type="InterPro" id="IPR049804">
    <property type="entry name" value="Choice_anch_L"/>
</dbReference>
<name>A0A5C7B8E2_9FLAO</name>
<dbReference type="Proteomes" id="UP000321938">
    <property type="component" value="Unassembled WGS sequence"/>
</dbReference>
<dbReference type="InterPro" id="IPR036116">
    <property type="entry name" value="FN3_sf"/>
</dbReference>
<keyword evidence="5" id="KW-1185">Reference proteome</keyword>
<feature type="domain" description="Fibronectin type-III" evidence="3">
    <location>
        <begin position="212"/>
        <end position="301"/>
    </location>
</feature>
<comment type="caution">
    <text evidence="4">The sequence shown here is derived from an EMBL/GenBank/DDBJ whole genome shotgun (WGS) entry which is preliminary data.</text>
</comment>
<dbReference type="OrthoDB" id="1488818at2"/>
<dbReference type="NCBIfam" id="TIGR04131">
    <property type="entry name" value="Bac_Flav_CTERM"/>
    <property type="match status" value="1"/>
</dbReference>
<feature type="chain" id="PRO_5023004183" evidence="2">
    <location>
        <begin position="20"/>
        <end position="1870"/>
    </location>
</feature>